<evidence type="ECO:0000313" key="4">
    <source>
        <dbReference type="Proteomes" id="UP001154282"/>
    </source>
</evidence>
<evidence type="ECO:0000256" key="2">
    <source>
        <dbReference type="SAM" id="SignalP"/>
    </source>
</evidence>
<feature type="region of interest" description="Disordered" evidence="1">
    <location>
        <begin position="89"/>
        <end position="108"/>
    </location>
</feature>
<proteinExistence type="predicted"/>
<dbReference type="AlphaFoldDB" id="A0AAV0HW41"/>
<evidence type="ECO:0000313" key="3">
    <source>
        <dbReference type="EMBL" id="CAI0389492.1"/>
    </source>
</evidence>
<organism evidence="3 4">
    <name type="scientific">Linum tenue</name>
    <dbReference type="NCBI Taxonomy" id="586396"/>
    <lineage>
        <taxon>Eukaryota</taxon>
        <taxon>Viridiplantae</taxon>
        <taxon>Streptophyta</taxon>
        <taxon>Embryophyta</taxon>
        <taxon>Tracheophyta</taxon>
        <taxon>Spermatophyta</taxon>
        <taxon>Magnoliopsida</taxon>
        <taxon>eudicotyledons</taxon>
        <taxon>Gunneridae</taxon>
        <taxon>Pentapetalae</taxon>
        <taxon>rosids</taxon>
        <taxon>fabids</taxon>
        <taxon>Malpighiales</taxon>
        <taxon>Linaceae</taxon>
        <taxon>Linum</taxon>
    </lineage>
</organism>
<keyword evidence="4" id="KW-1185">Reference proteome</keyword>
<feature type="signal peptide" evidence="2">
    <location>
        <begin position="1"/>
        <end position="16"/>
    </location>
</feature>
<name>A0AAV0HW41_9ROSI</name>
<sequence>MNQDCIFLLLLGPAAGSRFGYPSAATTRVIDIQSKPPQPPPHHNRAAAVSFKPQPQDGDGGEQQHNSHRRIHVEDRFTDYIGRVRRKLRTPSTVGGGGDNNRYNYDKRNSGIGNDNKFSDYISHVKNKFVRTSNYFASCFCCQAQVMDQVIDLGTYCFKHA</sequence>
<evidence type="ECO:0000256" key="1">
    <source>
        <dbReference type="SAM" id="MobiDB-lite"/>
    </source>
</evidence>
<keyword evidence="2" id="KW-0732">Signal</keyword>
<comment type="caution">
    <text evidence="3">The sequence shown here is derived from an EMBL/GenBank/DDBJ whole genome shotgun (WGS) entry which is preliminary data.</text>
</comment>
<dbReference type="PANTHER" id="PTHR36746">
    <property type="entry name" value="BNAC04G51760D PROTEIN"/>
    <property type="match status" value="1"/>
</dbReference>
<gene>
    <name evidence="3" type="ORF">LITE_LOCUS6263</name>
</gene>
<reference evidence="3" key="1">
    <citation type="submission" date="2022-08" db="EMBL/GenBank/DDBJ databases">
        <authorList>
            <person name="Gutierrez-Valencia J."/>
        </authorList>
    </citation>
    <scope>NUCLEOTIDE SEQUENCE</scope>
</reference>
<protein>
    <submittedName>
        <fullName evidence="3">Uncharacterized protein</fullName>
    </submittedName>
</protein>
<accession>A0AAV0HW41</accession>
<dbReference type="PANTHER" id="PTHR36746:SF3">
    <property type="entry name" value="DUF4005 DOMAIN-CONTAINING PROTEIN"/>
    <property type="match status" value="1"/>
</dbReference>
<feature type="region of interest" description="Disordered" evidence="1">
    <location>
        <begin position="32"/>
        <end position="72"/>
    </location>
</feature>
<feature type="chain" id="PRO_5043784906" evidence="2">
    <location>
        <begin position="17"/>
        <end position="161"/>
    </location>
</feature>
<dbReference type="EMBL" id="CAMGYJ010000003">
    <property type="protein sequence ID" value="CAI0389492.1"/>
    <property type="molecule type" value="Genomic_DNA"/>
</dbReference>
<dbReference type="Proteomes" id="UP001154282">
    <property type="component" value="Unassembled WGS sequence"/>
</dbReference>